<gene>
    <name evidence="1" type="ORF">UFOPK1581_00043</name>
</gene>
<dbReference type="AlphaFoldDB" id="A0A6J6CG74"/>
<dbReference type="EMBL" id="CAEZTB010000003">
    <property type="protein sequence ID" value="CAB4549199.1"/>
    <property type="molecule type" value="Genomic_DNA"/>
</dbReference>
<name>A0A6J6CG74_9ZZZZ</name>
<protein>
    <submittedName>
        <fullName evidence="1">Unannotated protein</fullName>
    </submittedName>
</protein>
<organism evidence="1">
    <name type="scientific">freshwater metagenome</name>
    <dbReference type="NCBI Taxonomy" id="449393"/>
    <lineage>
        <taxon>unclassified sequences</taxon>
        <taxon>metagenomes</taxon>
        <taxon>ecological metagenomes</taxon>
    </lineage>
</organism>
<accession>A0A6J6CG74</accession>
<reference evidence="1" key="1">
    <citation type="submission" date="2020-05" db="EMBL/GenBank/DDBJ databases">
        <authorList>
            <person name="Chiriac C."/>
            <person name="Salcher M."/>
            <person name="Ghai R."/>
            <person name="Kavagutti S V."/>
        </authorList>
    </citation>
    <scope>NUCLEOTIDE SEQUENCE</scope>
</reference>
<sequence length="183" mass="19547">MQSRARLIVLSALILLVVAGSVLSWALENNVIETTSAEPIEVSYTDGACKQPGVTIVVDFGDSVDREPIIRCATDFVGSGWEVFQATAINVSGTSQYPVGFACRIENFPPSSEQNCMDTPKYSEGSWGYFVFTKETGWQVSPVGSAARDADCGSPEGWLFIGPGQQDSGLLPKPIPETVSCDG</sequence>
<proteinExistence type="predicted"/>
<evidence type="ECO:0000313" key="1">
    <source>
        <dbReference type="EMBL" id="CAB4549199.1"/>
    </source>
</evidence>